<feature type="region of interest" description="Disordered" evidence="2">
    <location>
        <begin position="506"/>
        <end position="610"/>
    </location>
</feature>
<reference evidence="3 4" key="1">
    <citation type="journal article" date="2017" name="Curr. Biol.">
        <title>Genome architecture and evolution of a unichromosomal asexual nematode.</title>
        <authorList>
            <person name="Fradin H."/>
            <person name="Zegar C."/>
            <person name="Gutwein M."/>
            <person name="Lucas J."/>
            <person name="Kovtun M."/>
            <person name="Corcoran D."/>
            <person name="Baugh L.R."/>
            <person name="Kiontke K."/>
            <person name="Gunsalus K."/>
            <person name="Fitch D.H."/>
            <person name="Piano F."/>
        </authorList>
    </citation>
    <scope>NUCLEOTIDE SEQUENCE [LARGE SCALE GENOMIC DNA]</scope>
    <source>
        <strain evidence="3">PF1309</strain>
    </source>
</reference>
<evidence type="ECO:0000256" key="2">
    <source>
        <dbReference type="SAM" id="MobiDB-lite"/>
    </source>
</evidence>
<dbReference type="PROSITE" id="PS50330">
    <property type="entry name" value="UIM"/>
    <property type="match status" value="1"/>
</dbReference>
<dbReference type="OrthoDB" id="5847483at2759"/>
<feature type="compositionally biased region" description="Basic and acidic residues" evidence="2">
    <location>
        <begin position="851"/>
        <end position="862"/>
    </location>
</feature>
<keyword evidence="1" id="KW-0175">Coiled coil</keyword>
<feature type="region of interest" description="Disordered" evidence="2">
    <location>
        <begin position="2012"/>
        <end position="2039"/>
    </location>
</feature>
<evidence type="ECO:0000313" key="4">
    <source>
        <dbReference type="Proteomes" id="UP000218231"/>
    </source>
</evidence>
<feature type="compositionally biased region" description="Low complexity" evidence="2">
    <location>
        <begin position="16"/>
        <end position="38"/>
    </location>
</feature>
<organism evidence="3 4">
    <name type="scientific">Diploscapter pachys</name>
    <dbReference type="NCBI Taxonomy" id="2018661"/>
    <lineage>
        <taxon>Eukaryota</taxon>
        <taxon>Metazoa</taxon>
        <taxon>Ecdysozoa</taxon>
        <taxon>Nematoda</taxon>
        <taxon>Chromadorea</taxon>
        <taxon>Rhabditida</taxon>
        <taxon>Rhabditina</taxon>
        <taxon>Rhabditomorpha</taxon>
        <taxon>Rhabditoidea</taxon>
        <taxon>Rhabditidae</taxon>
        <taxon>Diploscapter</taxon>
    </lineage>
</organism>
<protein>
    <submittedName>
        <fullName evidence="3">Uncharacterized protein</fullName>
    </submittedName>
</protein>
<keyword evidence="4" id="KW-1185">Reference proteome</keyword>
<dbReference type="Proteomes" id="UP000218231">
    <property type="component" value="Unassembled WGS sequence"/>
</dbReference>
<feature type="region of interest" description="Disordered" evidence="2">
    <location>
        <begin position="1299"/>
        <end position="1321"/>
    </location>
</feature>
<feature type="compositionally biased region" description="Low complexity" evidence="2">
    <location>
        <begin position="506"/>
        <end position="517"/>
    </location>
</feature>
<feature type="compositionally biased region" description="Basic residues" evidence="2">
    <location>
        <begin position="2164"/>
        <end position="2177"/>
    </location>
</feature>
<feature type="region of interest" description="Disordered" evidence="2">
    <location>
        <begin position="1"/>
        <end position="38"/>
    </location>
</feature>
<feature type="compositionally biased region" description="Basic and acidic residues" evidence="2">
    <location>
        <begin position="1306"/>
        <end position="1321"/>
    </location>
</feature>
<feature type="compositionally biased region" description="Polar residues" evidence="2">
    <location>
        <begin position="75"/>
        <end position="98"/>
    </location>
</feature>
<feature type="region of interest" description="Disordered" evidence="2">
    <location>
        <begin position="718"/>
        <end position="738"/>
    </location>
</feature>
<dbReference type="EMBL" id="LIAE01008217">
    <property type="protein sequence ID" value="PAV75071.1"/>
    <property type="molecule type" value="Genomic_DNA"/>
</dbReference>
<feature type="compositionally biased region" description="Basic and acidic residues" evidence="2">
    <location>
        <begin position="2021"/>
        <end position="2031"/>
    </location>
</feature>
<feature type="compositionally biased region" description="Polar residues" evidence="2">
    <location>
        <begin position="550"/>
        <end position="578"/>
    </location>
</feature>
<feature type="coiled-coil region" evidence="1">
    <location>
        <begin position="981"/>
        <end position="1027"/>
    </location>
</feature>
<feature type="compositionally biased region" description="Basic and acidic residues" evidence="2">
    <location>
        <begin position="869"/>
        <end position="885"/>
    </location>
</feature>
<feature type="region of interest" description="Disordered" evidence="2">
    <location>
        <begin position="2164"/>
        <end position="2199"/>
    </location>
</feature>
<accession>A0A2A2KM66</accession>
<name>A0A2A2KM66_9BILA</name>
<proteinExistence type="predicted"/>
<feature type="compositionally biased region" description="Basic residues" evidence="2">
    <location>
        <begin position="906"/>
        <end position="924"/>
    </location>
</feature>
<evidence type="ECO:0000256" key="1">
    <source>
        <dbReference type="SAM" id="Coils"/>
    </source>
</evidence>
<dbReference type="InterPro" id="IPR003903">
    <property type="entry name" value="UIM_dom"/>
</dbReference>
<feature type="compositionally biased region" description="Low complexity" evidence="2">
    <location>
        <begin position="115"/>
        <end position="132"/>
    </location>
</feature>
<sequence length="2248" mass="249962">MDKGTGNASSSAVRRPTPGSLSTASLLSSAAAPATGTAAAVSQQYRNLGYGTGATPSATAAAAVNNKYAIRGTGASASPSLSTVPASAPSVSRPTYSVASQPSLGRVIQSPLSQHGANSPNPNPNSLLSGANSAAAALSHAAAQTNLQRIGFQTPAPQHSNMNKYLFTSFTDPLTEIGGGTLKASTPISSTITNLNYPFGATAAKPATQQTQQQSAASNIIRRQEFGFLELFLRLVENNAVASASALSHAQPKPSAASSVSAATGSHSAASAATLAQLTAHAQAAHQQSLAAQIQLAAQHQAVGYALKLQQEVAHHNNLIQAMQATRNAAALAQLTQQAQTQQSLQNRNTLDFLRSQQSLPQQSQSQSQSLFSGFPSVAAQSHALPTASQQQQTYNALASPQPKLQRNAITPSAPQLTSRITTIPASINSQRSAQTPQSQISKPSIMNSFISSSTTSTVTPQLTAFGSTSSRLLPQQQTAAAQQIVTPNSQGQTQTSPFYQSLLQQSPQTPQQQLLTHSMTTPSPRPTILRKRGDGASTPAKRKLAFGDQPSTSSNALPNSGVLSINQSVIQHGQGVNRQEEVKEIKPSGTPEESPKKRNRKQVFEHEESTENVKVAIQVPTNLLTQIDQKKRGRPRIESKYSTHPTIQIPETTKIFVDLESPEEKVKKPDLGGFHSHKPGIPPHALAHGSHASGEYSIRGTRGGRGMRGTRMGLMSSAMHRSSPGKSQTPTSGPLLPSNMLSMQQSFGRGGGRGGARQNLYGIKHSAEENSPPPEYANNIPTLQKHARGPSITPRRGGRGGGPTGSSEVAAANILRAKAIYNADQRSDDGKRVLTAAEKKMAGTQRKVYKQNEESRSRESSTDASVTYRREKMVNGFTKDDKQKPAYGKKLMKKEAAKKPSGRGAHLKRGRKPGPGRGKKGPMKKSENIAMLTHLKPHLYLTLKQIKMLEAKQGILEKTERLRIDAEIKEEDEVGMEKMKNAMQKAIEMKKWNLEKKEQKVTLFLANSLRKTQKEQELDRKILEAKAKLGKVQSLAFDQSNSYLPSQNRKRTSILDGYPAKFKQQKFIFRSPELLHYLVKTNREYENLLYKKKKMCERQSSIIDNHAKKIVEDLERRLAAKAECLNSINTELTAGWSKLTEEGKRQFQKMVRQMLQERMMERKMPNRRFNKQIQTEKPSDYKPNLKLTVVSETKSTDSELPSTSKDVQSVSLEATEVAIEELMDEMLTYVAAKLESNKNVDMNSLVSRSTARTIRMLPLNAEHNSASARSLQILMAYKSLHRLTSTPTYSRIISNLSKCNQNGSSEKKGNDTPSRVIDDEGRVRDLKQEKWWEAVSFLSKIKSEKSPTHRPPSRAIKTEDDVIEVDVTRDSGDRTTIIEGPSLEDSVDIKPMQVKIAKNGNDLSSYTMNLLPSSSNDHIHTVIIRAKDGTTIRRKIRVPLTKTVKLQRTDTGRMSATMTIHRQADSKHAEGSTEEKILKKLRGAEGTEIWTVESTPESRMTKVQNITRRVLKRDGTQKFVTAKKIILAEENEDERIEEMTEIKKEEMDGEEKIQIRGDILRINKKADREDGKTIQVRQMQNGTRITCKALAVRRVGRISTKEDGKKIVAWRNVLKEANGQNNMKLLKRTEDGTEYWKKTRRNGTIVILKKTKEGRTVKMKGKSKLERDARELMMTGDEEEEERTEMPGRPILVRRLEKGKMTRQKMTLIRNRNGDAGLIGLNRLKSLVLLRIRKRAAERRRQSLRSQLKKACRTVAMNGAGQLALKRKGVITRRIAARKVNSAAEYVRQRDEERKLRRTRKREWNKRMHGVPTTYRILCRRVERFNEDVLMYERLEREICDTFMEFAQRYDPCLYWQIVCATGKDRCKEDTDEDIELKRYQRIRQAILAPPIEVVPQDRKFAFGEASANVIINPTVSQINCTMKGLSPFWKGSPISVNDDATYIDRKGILNFDMDENYSPLIPDYREIYLKEFEKGLSKEKLDSTIRSFDRYLDVVYRNIKRQSLPVNGQLNVSPINNGESRRAKTRSDSSDVIPLAEGPSNIPKMPALLRLKTSEARSEKLKKMSGEIVELNGLDRVEQTMKEMKLNAVPIREKFAAALKCHHLSLLLAMQRRDALLTALLATTPEQRFSTADETDLAEEGNAVGSSRFKIPQLPKYKRMASWKQHSKAVARGHRRSPEMESPSSAKSEPKPPSRRAAVMATVTNAVNAVAIPEEEDEIYYNEQLQQAIKESLKDLSPDAPSTSRD</sequence>
<comment type="caution">
    <text evidence="3">The sequence shown here is derived from an EMBL/GenBank/DDBJ whole genome shotgun (WGS) entry which is preliminary data.</text>
</comment>
<feature type="region of interest" description="Disordered" evidence="2">
    <location>
        <begin position="840"/>
        <end position="927"/>
    </location>
</feature>
<gene>
    <name evidence="3" type="ORF">WR25_02013</name>
</gene>
<feature type="region of interest" description="Disordered" evidence="2">
    <location>
        <begin position="767"/>
        <end position="808"/>
    </location>
</feature>
<feature type="region of interest" description="Disordered" evidence="2">
    <location>
        <begin position="74"/>
        <end position="98"/>
    </location>
</feature>
<evidence type="ECO:0000313" key="3">
    <source>
        <dbReference type="EMBL" id="PAV75071.1"/>
    </source>
</evidence>
<feature type="coiled-coil region" evidence="1">
    <location>
        <begin position="1728"/>
        <end position="1755"/>
    </location>
</feature>
<feature type="region of interest" description="Disordered" evidence="2">
    <location>
        <begin position="110"/>
        <end position="132"/>
    </location>
</feature>
<feature type="compositionally biased region" description="Polar residues" evidence="2">
    <location>
        <begin position="1"/>
        <end position="12"/>
    </location>
</feature>